<evidence type="ECO:0000313" key="2">
    <source>
        <dbReference type="Proteomes" id="UP000410492"/>
    </source>
</evidence>
<organism evidence="1 2">
    <name type="scientific">Callosobruchus maculatus</name>
    <name type="common">Southern cowpea weevil</name>
    <name type="synonym">Pulse bruchid</name>
    <dbReference type="NCBI Taxonomy" id="64391"/>
    <lineage>
        <taxon>Eukaryota</taxon>
        <taxon>Metazoa</taxon>
        <taxon>Ecdysozoa</taxon>
        <taxon>Arthropoda</taxon>
        <taxon>Hexapoda</taxon>
        <taxon>Insecta</taxon>
        <taxon>Pterygota</taxon>
        <taxon>Neoptera</taxon>
        <taxon>Endopterygota</taxon>
        <taxon>Coleoptera</taxon>
        <taxon>Polyphaga</taxon>
        <taxon>Cucujiformia</taxon>
        <taxon>Chrysomeloidea</taxon>
        <taxon>Chrysomelidae</taxon>
        <taxon>Bruchinae</taxon>
        <taxon>Bruchini</taxon>
        <taxon>Callosobruchus</taxon>
    </lineage>
</organism>
<name>A0A653CQJ3_CALMS</name>
<evidence type="ECO:0000313" key="1">
    <source>
        <dbReference type="EMBL" id="VEN50066.1"/>
    </source>
</evidence>
<reference evidence="1 2" key="1">
    <citation type="submission" date="2019-01" db="EMBL/GenBank/DDBJ databases">
        <authorList>
            <person name="Sayadi A."/>
        </authorList>
    </citation>
    <scope>NUCLEOTIDE SEQUENCE [LARGE SCALE GENOMIC DNA]</scope>
</reference>
<protein>
    <submittedName>
        <fullName evidence="1">Uncharacterized protein</fullName>
    </submittedName>
</protein>
<accession>A0A653CQJ3</accession>
<dbReference type="EMBL" id="CAACVG010008499">
    <property type="protein sequence ID" value="VEN50066.1"/>
    <property type="molecule type" value="Genomic_DNA"/>
</dbReference>
<keyword evidence="2" id="KW-1185">Reference proteome</keyword>
<feature type="non-terminal residue" evidence="1">
    <location>
        <position position="32"/>
    </location>
</feature>
<gene>
    <name evidence="1" type="ORF">CALMAC_LOCUS10956</name>
</gene>
<dbReference type="Proteomes" id="UP000410492">
    <property type="component" value="Unassembled WGS sequence"/>
</dbReference>
<dbReference type="AlphaFoldDB" id="A0A653CQJ3"/>
<sequence>MKAQYNMGSFLEDYTVVDVPKLIAALERHNHN</sequence>
<proteinExistence type="predicted"/>